<evidence type="ECO:0000313" key="1">
    <source>
        <dbReference type="EMBL" id="KAH8014728.1"/>
    </source>
</evidence>
<evidence type="ECO:0000313" key="2">
    <source>
        <dbReference type="Proteomes" id="UP000827872"/>
    </source>
</evidence>
<comment type="caution">
    <text evidence="1">The sequence shown here is derived from an EMBL/GenBank/DDBJ whole genome shotgun (WGS) entry which is preliminary data.</text>
</comment>
<keyword evidence="2" id="KW-1185">Reference proteome</keyword>
<dbReference type="EMBL" id="CM037615">
    <property type="protein sequence ID" value="KAH8014728.1"/>
    <property type="molecule type" value="Genomic_DNA"/>
</dbReference>
<dbReference type="Proteomes" id="UP000827872">
    <property type="component" value="Linkage Group LG02"/>
</dbReference>
<sequence>MVGPEVLTGEMQNMSQPVSWVAVEAPHHAVELITRMEGPREQLFHITKYDITIGTLFSSLSREVYVYQIDLLLHQFRSQKGAY</sequence>
<organism evidence="1 2">
    <name type="scientific">Sphaerodactylus townsendi</name>
    <dbReference type="NCBI Taxonomy" id="933632"/>
    <lineage>
        <taxon>Eukaryota</taxon>
        <taxon>Metazoa</taxon>
        <taxon>Chordata</taxon>
        <taxon>Craniata</taxon>
        <taxon>Vertebrata</taxon>
        <taxon>Euteleostomi</taxon>
        <taxon>Lepidosauria</taxon>
        <taxon>Squamata</taxon>
        <taxon>Bifurcata</taxon>
        <taxon>Gekkota</taxon>
        <taxon>Sphaerodactylidae</taxon>
        <taxon>Sphaerodactylus</taxon>
    </lineage>
</organism>
<accession>A0ACB8G6P1</accession>
<protein>
    <submittedName>
        <fullName evidence="1">Uncharacterized protein</fullName>
    </submittedName>
</protein>
<name>A0ACB8G6P1_9SAUR</name>
<reference evidence="1" key="1">
    <citation type="submission" date="2021-08" db="EMBL/GenBank/DDBJ databases">
        <title>The first chromosome-level gecko genome reveals the dynamic sex chromosomes of Neotropical dwarf geckos (Sphaerodactylidae: Sphaerodactylus).</title>
        <authorList>
            <person name="Pinto B.J."/>
            <person name="Keating S.E."/>
            <person name="Gamble T."/>
        </authorList>
    </citation>
    <scope>NUCLEOTIDE SEQUENCE</scope>
    <source>
        <strain evidence="1">TG3544</strain>
    </source>
</reference>
<gene>
    <name evidence="1" type="ORF">K3G42_031191</name>
</gene>
<proteinExistence type="predicted"/>